<dbReference type="Gene3D" id="2.60.40.1120">
    <property type="entry name" value="Carboxypeptidase-like, regulatory domain"/>
    <property type="match status" value="1"/>
</dbReference>
<dbReference type="Gene3D" id="2.40.170.20">
    <property type="entry name" value="TonB-dependent receptor, beta-barrel domain"/>
    <property type="match status" value="1"/>
</dbReference>
<dbReference type="InterPro" id="IPR036942">
    <property type="entry name" value="Beta-barrel_TonB_sf"/>
</dbReference>
<dbReference type="NCBIfam" id="TIGR04056">
    <property type="entry name" value="OMP_RagA_SusC"/>
    <property type="match status" value="1"/>
</dbReference>
<evidence type="ECO:0000256" key="6">
    <source>
        <dbReference type="ARBA" id="ARBA00023136"/>
    </source>
</evidence>
<keyword evidence="3 8" id="KW-1134">Transmembrane beta strand</keyword>
<dbReference type="Pfam" id="PF13715">
    <property type="entry name" value="CarbopepD_reg_2"/>
    <property type="match status" value="1"/>
</dbReference>
<keyword evidence="13" id="KW-0675">Receptor</keyword>
<feature type="domain" description="TonB-dependent receptor plug" evidence="12">
    <location>
        <begin position="114"/>
        <end position="237"/>
    </location>
</feature>
<evidence type="ECO:0000256" key="5">
    <source>
        <dbReference type="ARBA" id="ARBA00023077"/>
    </source>
</evidence>
<comment type="similarity">
    <text evidence="8 9">Belongs to the TonB-dependent receptor family.</text>
</comment>
<dbReference type="EMBL" id="CP149822">
    <property type="protein sequence ID" value="WZN39263.1"/>
    <property type="molecule type" value="Genomic_DNA"/>
</dbReference>
<protein>
    <submittedName>
        <fullName evidence="13">TonB-dependent receptor</fullName>
    </submittedName>
</protein>
<dbReference type="InterPro" id="IPR023996">
    <property type="entry name" value="TonB-dep_OMP_SusC/RagA"/>
</dbReference>
<dbReference type="InterPro" id="IPR023997">
    <property type="entry name" value="TonB-dep_OMP_SusC/RagA_CS"/>
</dbReference>
<feature type="domain" description="TonB-dependent receptor-like beta-barrel" evidence="11">
    <location>
        <begin position="412"/>
        <end position="870"/>
    </location>
</feature>
<dbReference type="InterPro" id="IPR039426">
    <property type="entry name" value="TonB-dep_rcpt-like"/>
</dbReference>
<keyword evidence="6 8" id="KW-0472">Membrane</keyword>
<name>A0ABZ2YI08_9BACT</name>
<evidence type="ECO:0000259" key="11">
    <source>
        <dbReference type="Pfam" id="PF00593"/>
    </source>
</evidence>
<dbReference type="InterPro" id="IPR000531">
    <property type="entry name" value="Beta-barrel_TonB"/>
</dbReference>
<dbReference type="InterPro" id="IPR012910">
    <property type="entry name" value="Plug_dom"/>
</dbReference>
<accession>A0ABZ2YI08</accession>
<feature type="chain" id="PRO_5045388849" evidence="10">
    <location>
        <begin position="21"/>
        <end position="1041"/>
    </location>
</feature>
<evidence type="ECO:0000256" key="1">
    <source>
        <dbReference type="ARBA" id="ARBA00004571"/>
    </source>
</evidence>
<dbReference type="Pfam" id="PF07715">
    <property type="entry name" value="Plug"/>
    <property type="match status" value="1"/>
</dbReference>
<dbReference type="NCBIfam" id="TIGR04057">
    <property type="entry name" value="SusC_RagA_signa"/>
    <property type="match status" value="1"/>
</dbReference>
<evidence type="ECO:0000259" key="12">
    <source>
        <dbReference type="Pfam" id="PF07715"/>
    </source>
</evidence>
<dbReference type="Gene3D" id="2.170.130.10">
    <property type="entry name" value="TonB-dependent receptor, plug domain"/>
    <property type="match status" value="1"/>
</dbReference>
<proteinExistence type="inferred from homology"/>
<keyword evidence="14" id="KW-1185">Reference proteome</keyword>
<dbReference type="InterPro" id="IPR008969">
    <property type="entry name" value="CarboxyPept-like_regulatory"/>
</dbReference>
<comment type="subcellular location">
    <subcellularLocation>
        <location evidence="1 8">Cell outer membrane</location>
        <topology evidence="1 8">Multi-pass membrane protein</topology>
    </subcellularLocation>
</comment>
<evidence type="ECO:0000256" key="8">
    <source>
        <dbReference type="PROSITE-ProRule" id="PRU01360"/>
    </source>
</evidence>
<sequence>MKGTLLLLFLSVVLCGHAMAQTRPVAGKVTDKADGSPLPGVTISIKGTSKGTITNTQGEYRIEAGNGDVLVFSFIGYATQELPVPGGGVLNVSMGPDDKTLSEVVVTGYVDINRRDATASTSKIDATQINNRPIQSFDQALDGLAAGVNVNVQSGVLGDRVAIRIRGVNSISNSGEPLIVVDGVVLNNTRNTNVFNSGNGTRYNPMADINPNDIESVDVLKDASAAALYGSRAANGVIVITTKKGKRGAITVNYNTLLSWSSVRRAPKLLTGDEFAGIQNEKSGNMNQPDIAADFDENGDGRPERTDWLDVIFRTGFQQSHQLSFSGGTEKSQVYGSAEYADMNGFLVGNRLRRGSARINADVTPKSWLKMGMGVYGSRVLNNGVLSDGYLAGATIAGYNAPPNVPVYNSTGDYEGYYLSPSNRDLGNGGNRVSERQNRFFHPLASVYLGRNDNETRRILANVYGELTPVSGLKLTSRFSVDYLQNFEDQYGGPNQAGNGFNLNGLVQENLYQTQLWNWTNMATYTRTFAEKHNLSVLGALEYQYGRNFQLYTGQANIADDYFKYIYDGLSAGEGNSYTGGAQSANAFDSYLGRVAYNYASKYYVEAIFRSDAYSDFGVDNRRGFFPGGSIGWRLSEESFIKDNASWVNELKLRASYGIVGNNLIPAYASRTMYGGGQYADDNGLNTAQLGDPNLRWERAKKLDIGIDAGFFNNRLGLTVDFFKNDVDDLVLDAPVLRTTGIPNAYVTTNIGEMWNRGFEITVRGTPIINKELEWNVSANATFLKNKVTKLVDGSDIPSGSNRASVGRPLGVWYMIDWVGVNPETGYGMFRSKDGEVKMYNPSPGIATANRWTTQDGSRVVPSVTANDANYLDGKTGYPTWYGGLENTLSYKGFTLNIAIQYSGGNYILNSTRQGLMTNFLNNNLAEIKDRWTPDNKNTDVPKIFLRDNVTTQTSTRWLEKGDYLRLKTVSLGYAFPEIRKKLGMSNLRLFIAGDNLAMITGYKGADPEINTNRTANIAFGVDNRGVPIGRTISLGLNASF</sequence>
<dbReference type="SUPFAM" id="SSF56935">
    <property type="entry name" value="Porins"/>
    <property type="match status" value="1"/>
</dbReference>
<evidence type="ECO:0000256" key="9">
    <source>
        <dbReference type="RuleBase" id="RU003357"/>
    </source>
</evidence>
<evidence type="ECO:0000256" key="7">
    <source>
        <dbReference type="ARBA" id="ARBA00023237"/>
    </source>
</evidence>
<evidence type="ECO:0000256" key="2">
    <source>
        <dbReference type="ARBA" id="ARBA00022448"/>
    </source>
</evidence>
<evidence type="ECO:0000313" key="14">
    <source>
        <dbReference type="Proteomes" id="UP001485459"/>
    </source>
</evidence>
<gene>
    <name evidence="13" type="ORF">WJU16_14755</name>
</gene>
<dbReference type="RefSeq" id="WP_341834255.1">
    <property type="nucleotide sequence ID" value="NZ_CP149822.1"/>
</dbReference>
<keyword evidence="4 8" id="KW-0812">Transmembrane</keyword>
<keyword evidence="5 9" id="KW-0798">TonB box</keyword>
<organism evidence="13 14">
    <name type="scientific">Chitinophaga pollutisoli</name>
    <dbReference type="NCBI Taxonomy" id="3133966"/>
    <lineage>
        <taxon>Bacteria</taxon>
        <taxon>Pseudomonadati</taxon>
        <taxon>Bacteroidota</taxon>
        <taxon>Chitinophagia</taxon>
        <taxon>Chitinophagales</taxon>
        <taxon>Chitinophagaceae</taxon>
        <taxon>Chitinophaga</taxon>
    </lineage>
</organism>
<evidence type="ECO:0000256" key="4">
    <source>
        <dbReference type="ARBA" id="ARBA00022692"/>
    </source>
</evidence>
<keyword evidence="10" id="KW-0732">Signal</keyword>
<dbReference type="Pfam" id="PF00593">
    <property type="entry name" value="TonB_dep_Rec_b-barrel"/>
    <property type="match status" value="1"/>
</dbReference>
<dbReference type="SUPFAM" id="SSF49464">
    <property type="entry name" value="Carboxypeptidase regulatory domain-like"/>
    <property type="match status" value="1"/>
</dbReference>
<dbReference type="Proteomes" id="UP001485459">
    <property type="component" value="Chromosome"/>
</dbReference>
<dbReference type="InterPro" id="IPR037066">
    <property type="entry name" value="Plug_dom_sf"/>
</dbReference>
<keyword evidence="2 8" id="KW-0813">Transport</keyword>
<feature type="signal peptide" evidence="10">
    <location>
        <begin position="1"/>
        <end position="20"/>
    </location>
</feature>
<evidence type="ECO:0000256" key="10">
    <source>
        <dbReference type="SAM" id="SignalP"/>
    </source>
</evidence>
<dbReference type="PROSITE" id="PS52016">
    <property type="entry name" value="TONB_DEPENDENT_REC_3"/>
    <property type="match status" value="1"/>
</dbReference>
<evidence type="ECO:0000256" key="3">
    <source>
        <dbReference type="ARBA" id="ARBA00022452"/>
    </source>
</evidence>
<evidence type="ECO:0000313" key="13">
    <source>
        <dbReference type="EMBL" id="WZN39263.1"/>
    </source>
</evidence>
<keyword evidence="7 8" id="KW-0998">Cell outer membrane</keyword>
<reference evidence="14" key="1">
    <citation type="submission" date="2024-03" db="EMBL/GenBank/DDBJ databases">
        <title>Chitinophaga horti sp. nov., isolated from garden soil.</title>
        <authorList>
            <person name="Lee D.S."/>
            <person name="Han D.M."/>
            <person name="Baek J.H."/>
            <person name="Choi D.G."/>
            <person name="Jeon J.H."/>
            <person name="Jeon C.O."/>
        </authorList>
    </citation>
    <scope>NUCLEOTIDE SEQUENCE [LARGE SCALE GENOMIC DNA]</scope>
    <source>
        <strain evidence="14">GPA1</strain>
    </source>
</reference>